<evidence type="ECO:0000256" key="6">
    <source>
        <dbReference type="ARBA" id="ARBA00023211"/>
    </source>
</evidence>
<dbReference type="Gene3D" id="3.40.50.970">
    <property type="match status" value="2"/>
</dbReference>
<keyword evidence="1 7" id="KW-0474">Menaquinone biosynthesis</keyword>
<name>A0AAU8FKU7_9BACT</name>
<evidence type="ECO:0000256" key="3">
    <source>
        <dbReference type="ARBA" id="ARBA00022723"/>
    </source>
</evidence>
<dbReference type="GO" id="GO:0070204">
    <property type="term" value="F:2-succinyl-5-enolpyruvyl-6-hydroxy-3-cyclohexene-1-carboxylic-acid synthase activity"/>
    <property type="evidence" value="ECO:0007669"/>
    <property type="project" value="UniProtKB-UniRule"/>
</dbReference>
<dbReference type="PIRSF" id="PIRSF004983">
    <property type="entry name" value="MenD"/>
    <property type="match status" value="1"/>
</dbReference>
<comment type="pathway">
    <text evidence="7">Quinol/quinone metabolism; 1,4-dihydroxy-2-naphthoate biosynthesis; 1,4-dihydroxy-2-naphthoate from chorismate: step 2/7.</text>
</comment>
<dbReference type="SUPFAM" id="SSF52518">
    <property type="entry name" value="Thiamin diphosphate-binding fold (THDP-binding)"/>
    <property type="match status" value="2"/>
</dbReference>
<dbReference type="InterPro" id="IPR029061">
    <property type="entry name" value="THDP-binding"/>
</dbReference>
<evidence type="ECO:0000313" key="9">
    <source>
        <dbReference type="EMBL" id="XCH24385.1"/>
    </source>
</evidence>
<dbReference type="PANTHER" id="PTHR42916:SF1">
    <property type="entry name" value="PROTEIN PHYLLO, CHLOROPLASTIC"/>
    <property type="match status" value="1"/>
</dbReference>
<dbReference type="CDD" id="cd02009">
    <property type="entry name" value="TPP_SHCHC_synthase"/>
    <property type="match status" value="1"/>
</dbReference>
<dbReference type="InterPro" id="IPR004433">
    <property type="entry name" value="MenaQ_synth_MenD"/>
</dbReference>
<gene>
    <name evidence="7 9" type="primary">menD</name>
    <name evidence="9" type="ORF">ABV298_29475</name>
</gene>
<dbReference type="InterPro" id="IPR029035">
    <property type="entry name" value="DHS-like_NAD/FAD-binding_dom"/>
</dbReference>
<accession>A0AAU8FKU7</accession>
<protein>
    <recommendedName>
        <fullName evidence="7">2-succinyl-5-enolpyruvyl-6-hydroxy-3-cyclohexene-1-carboxylate synthase</fullName>
        <shortName evidence="7">SEPHCHC synthase</shortName>
        <ecNumber evidence="7">2.2.1.9</ecNumber>
    </recommendedName>
    <alternativeName>
        <fullName evidence="7">Menaquinone biosynthesis protein MenD</fullName>
    </alternativeName>
</protein>
<sequence length="573" mass="63474">MAILQPLIDMAEICYQQGIRHVVISPGSRSAALTLAFARHGGFQTHVSIDERAAGFIALGMAQQIDAPVVLICTSGSAAYNFAPAVSEAFFQQIPLLVLTADRPREWQHQYDGQTIYQTAIFGSHVKRSFEISPDYQHPDVQWAINRITNEAVNLASLAPNGPVHINVPIREPFYPTSGEDLKTSEYIRIIQRQTNEVTWPQGAWEELLDEWENASRILIAGGQGKPDGALSAVLTRIADEWHIPVLGDCISNLTGGGEFVRHHDLFLGKKGAGTLGPDLLITFGMSFLSKEFKLFIRKNPPKRHWHIGEDAFLADPFQSVTREIPGKAAAFFDQLFEKLDYQLFVENADLTHDTSFHASWIENERNTRRKKHEMLQNLSSFNDLTLLDLIFRCVNLPYQLHIANSMSVRYANILATETQWSGVFANRGTSGIDGCVSTAIGAAKVNGKPTLLIVGDVAFLYDRNGLLIDNLPQNLKIVVLNNAGGNIFRMIDGPGSLPELETFFETRHAFSARRTCEDLGIAYFGGSDLSEAEAVVKEFLNFNGIALLEGFTNPVENTNVWKALKQACKTGS</sequence>
<comment type="cofactor">
    <cofactor evidence="7">
        <name>Mg(2+)</name>
        <dbReference type="ChEBI" id="CHEBI:18420"/>
    </cofactor>
    <cofactor evidence="7">
        <name>Mn(2+)</name>
        <dbReference type="ChEBI" id="CHEBI:29035"/>
    </cofactor>
</comment>
<proteinExistence type="inferred from homology"/>
<dbReference type="EC" id="2.2.1.9" evidence="7"/>
<dbReference type="Pfam" id="PF02776">
    <property type="entry name" value="TPP_enzyme_N"/>
    <property type="match status" value="1"/>
</dbReference>
<dbReference type="HAMAP" id="MF_01659">
    <property type="entry name" value="MenD"/>
    <property type="match status" value="1"/>
</dbReference>
<organism evidence="9">
    <name type="scientific">Dyadobacter sp. 676</name>
    <dbReference type="NCBI Taxonomy" id="3088362"/>
    <lineage>
        <taxon>Bacteria</taxon>
        <taxon>Pseudomonadati</taxon>
        <taxon>Bacteroidota</taxon>
        <taxon>Cytophagia</taxon>
        <taxon>Cytophagales</taxon>
        <taxon>Spirosomataceae</taxon>
        <taxon>Dyadobacter</taxon>
    </lineage>
</organism>
<comment type="subunit">
    <text evidence="7">Homodimer.</text>
</comment>
<comment type="similarity">
    <text evidence="7">Belongs to the TPP enzyme family. MenD subfamily.</text>
</comment>
<comment type="pathway">
    <text evidence="7">Quinol/quinone metabolism; menaquinone biosynthesis.</text>
</comment>
<keyword evidence="4 7" id="KW-0460">Magnesium</keyword>
<dbReference type="PANTHER" id="PTHR42916">
    <property type="entry name" value="2-SUCCINYL-5-ENOLPYRUVYL-6-HYDROXY-3-CYCLOHEXENE-1-CARBOXYLATE SYNTHASE"/>
    <property type="match status" value="1"/>
</dbReference>
<keyword evidence="2 7" id="KW-0808">Transferase</keyword>
<comment type="cofactor">
    <cofactor evidence="7">
        <name>thiamine diphosphate</name>
        <dbReference type="ChEBI" id="CHEBI:58937"/>
    </cofactor>
    <text evidence="7">Binds 1 thiamine pyrophosphate per subunit.</text>
</comment>
<evidence type="ECO:0000259" key="8">
    <source>
        <dbReference type="Pfam" id="PF02776"/>
    </source>
</evidence>
<dbReference type="GO" id="GO:0030145">
    <property type="term" value="F:manganese ion binding"/>
    <property type="evidence" value="ECO:0007669"/>
    <property type="project" value="UniProtKB-UniRule"/>
</dbReference>
<dbReference type="EMBL" id="CP159289">
    <property type="protein sequence ID" value="XCH24385.1"/>
    <property type="molecule type" value="Genomic_DNA"/>
</dbReference>
<dbReference type="GO" id="GO:0030976">
    <property type="term" value="F:thiamine pyrophosphate binding"/>
    <property type="evidence" value="ECO:0007669"/>
    <property type="project" value="UniProtKB-UniRule"/>
</dbReference>
<keyword evidence="5 7" id="KW-0786">Thiamine pyrophosphate</keyword>
<comment type="catalytic activity">
    <reaction evidence="7">
        <text>isochorismate + 2-oxoglutarate + H(+) = 5-enolpyruvoyl-6-hydroxy-2-succinyl-cyclohex-3-ene-1-carboxylate + CO2</text>
        <dbReference type="Rhea" id="RHEA:25593"/>
        <dbReference type="ChEBI" id="CHEBI:15378"/>
        <dbReference type="ChEBI" id="CHEBI:16526"/>
        <dbReference type="ChEBI" id="CHEBI:16810"/>
        <dbReference type="ChEBI" id="CHEBI:29780"/>
        <dbReference type="ChEBI" id="CHEBI:58818"/>
        <dbReference type="EC" id="2.2.1.9"/>
    </reaction>
</comment>
<dbReference type="GO" id="GO:0000287">
    <property type="term" value="F:magnesium ion binding"/>
    <property type="evidence" value="ECO:0007669"/>
    <property type="project" value="UniProtKB-UniRule"/>
</dbReference>
<keyword evidence="6 7" id="KW-0464">Manganese</keyword>
<dbReference type="RefSeq" id="WP_353719703.1">
    <property type="nucleotide sequence ID" value="NZ_CP159289.1"/>
</dbReference>
<feature type="domain" description="Thiamine pyrophosphate enzyme N-terminal TPP-binding" evidence="8">
    <location>
        <begin position="10"/>
        <end position="118"/>
    </location>
</feature>
<dbReference type="GO" id="GO:0009234">
    <property type="term" value="P:menaquinone biosynthetic process"/>
    <property type="evidence" value="ECO:0007669"/>
    <property type="project" value="UniProtKB-UniRule"/>
</dbReference>
<reference evidence="9" key="1">
    <citation type="submission" date="2024-06" db="EMBL/GenBank/DDBJ databases">
        <title>Sequencing and assembly of the genome of Dyadobacter sp. strain 676, a symbiont of Cyamopsis tetragonoloba.</title>
        <authorList>
            <person name="Guro P."/>
            <person name="Sazanova A."/>
            <person name="Kuznetsova I."/>
            <person name="Belimov A."/>
            <person name="Safronova V."/>
        </authorList>
    </citation>
    <scope>NUCLEOTIDE SEQUENCE</scope>
    <source>
        <strain evidence="9">676</strain>
    </source>
</reference>
<evidence type="ECO:0000256" key="2">
    <source>
        <dbReference type="ARBA" id="ARBA00022679"/>
    </source>
</evidence>
<evidence type="ECO:0000256" key="4">
    <source>
        <dbReference type="ARBA" id="ARBA00022842"/>
    </source>
</evidence>
<dbReference type="AlphaFoldDB" id="A0AAU8FKU7"/>
<dbReference type="InterPro" id="IPR012001">
    <property type="entry name" value="Thiamin_PyroP_enz_TPP-bd_dom"/>
</dbReference>
<dbReference type="CDD" id="cd07037">
    <property type="entry name" value="TPP_PYR_MenD"/>
    <property type="match status" value="1"/>
</dbReference>
<comment type="function">
    <text evidence="7">Catalyzes the thiamine diphosphate-dependent decarboxylation of 2-oxoglutarate and the subsequent addition of the resulting succinic semialdehyde-thiamine pyrophosphate anion to isochorismate to yield 2-succinyl-5-enolpyruvyl-6-hydroxy-3-cyclohexene-1-carboxylate (SEPHCHC).</text>
</comment>
<dbReference type="SUPFAM" id="SSF52467">
    <property type="entry name" value="DHS-like NAD/FAD-binding domain"/>
    <property type="match status" value="1"/>
</dbReference>
<dbReference type="Gene3D" id="3.40.50.1220">
    <property type="entry name" value="TPP-binding domain"/>
    <property type="match status" value="1"/>
</dbReference>
<keyword evidence="3 7" id="KW-0479">Metal-binding</keyword>
<evidence type="ECO:0000256" key="1">
    <source>
        <dbReference type="ARBA" id="ARBA00022428"/>
    </source>
</evidence>
<evidence type="ECO:0000256" key="5">
    <source>
        <dbReference type="ARBA" id="ARBA00023052"/>
    </source>
</evidence>
<evidence type="ECO:0000256" key="7">
    <source>
        <dbReference type="HAMAP-Rule" id="MF_01659"/>
    </source>
</evidence>
<dbReference type="NCBIfam" id="TIGR00173">
    <property type="entry name" value="menD"/>
    <property type="match status" value="1"/>
</dbReference>